<dbReference type="InterPro" id="IPR002088">
    <property type="entry name" value="Prenyl_trans_a"/>
</dbReference>
<evidence type="ECO:0000256" key="5">
    <source>
        <dbReference type="ARBA" id="ARBA00047658"/>
    </source>
</evidence>
<evidence type="ECO:0000256" key="3">
    <source>
        <dbReference type="ARBA" id="ARBA00022679"/>
    </source>
</evidence>
<accession>A0A7J6RPZ7</accession>
<gene>
    <name evidence="7" type="ORF">FOZ62_023349</name>
</gene>
<dbReference type="Proteomes" id="UP000574390">
    <property type="component" value="Unassembled WGS sequence"/>
</dbReference>
<evidence type="ECO:0000256" key="1">
    <source>
        <dbReference type="ARBA" id="ARBA00006734"/>
    </source>
</evidence>
<dbReference type="PROSITE" id="PS51147">
    <property type="entry name" value="PFTA"/>
    <property type="match status" value="2"/>
</dbReference>
<dbReference type="SUPFAM" id="SSF48439">
    <property type="entry name" value="Protein prenylyltransferase"/>
    <property type="match status" value="1"/>
</dbReference>
<evidence type="ECO:0000256" key="4">
    <source>
        <dbReference type="ARBA" id="ARBA00022737"/>
    </source>
</evidence>
<comment type="function">
    <text evidence="6">Catalyzes the transfer of a geranyl-geranyl moiety from geranyl-geranyl pyrophosphate to cysteines occuring in specific C-terminal amino acid sequences.</text>
</comment>
<dbReference type="AlphaFoldDB" id="A0A7J6RPZ7"/>
<dbReference type="EMBL" id="JABANM010020567">
    <property type="protein sequence ID" value="KAF4722623.1"/>
    <property type="molecule type" value="Genomic_DNA"/>
</dbReference>
<dbReference type="GO" id="GO:0005968">
    <property type="term" value="C:Rab-protein geranylgeranyltransferase complex"/>
    <property type="evidence" value="ECO:0007669"/>
    <property type="project" value="TreeGrafter"/>
</dbReference>
<comment type="catalytic activity">
    <reaction evidence="5 6">
        <text>geranylgeranyl diphosphate + L-cysteinyl-[protein] = S-geranylgeranyl-L-cysteinyl-[protein] + diphosphate</text>
        <dbReference type="Rhea" id="RHEA:21240"/>
        <dbReference type="Rhea" id="RHEA-COMP:10131"/>
        <dbReference type="Rhea" id="RHEA-COMP:11537"/>
        <dbReference type="ChEBI" id="CHEBI:29950"/>
        <dbReference type="ChEBI" id="CHEBI:33019"/>
        <dbReference type="ChEBI" id="CHEBI:57533"/>
        <dbReference type="ChEBI" id="CHEBI:86021"/>
        <dbReference type="EC" id="2.5.1.60"/>
    </reaction>
</comment>
<evidence type="ECO:0000256" key="2">
    <source>
        <dbReference type="ARBA" id="ARBA00022602"/>
    </source>
</evidence>
<dbReference type="Pfam" id="PF01239">
    <property type="entry name" value="PPTA"/>
    <property type="match status" value="3"/>
</dbReference>
<dbReference type="EC" id="2.5.1.60" evidence="6"/>
<dbReference type="PANTHER" id="PTHR11129">
    <property type="entry name" value="PROTEIN FARNESYLTRANSFERASE ALPHA SUBUNIT/RAB GERANYLGERANYL TRANSFERASE ALPHA SUBUNIT"/>
    <property type="match status" value="1"/>
</dbReference>
<dbReference type="Gene3D" id="1.25.40.120">
    <property type="entry name" value="Protein prenylyltransferase"/>
    <property type="match status" value="1"/>
</dbReference>
<dbReference type="GO" id="GO:0097354">
    <property type="term" value="P:prenylation"/>
    <property type="evidence" value="ECO:0007669"/>
    <property type="project" value="UniProtKB-UniRule"/>
</dbReference>
<name>A0A7J6RPZ7_PEROL</name>
<comment type="caution">
    <text evidence="7">The sequence shown here is derived from an EMBL/GenBank/DDBJ whole genome shotgun (WGS) entry which is preliminary data.</text>
</comment>
<dbReference type="PANTHER" id="PTHR11129:SF2">
    <property type="entry name" value="GERANYLGERANYL TRANSFERASE TYPE-2 SUBUNIT ALPHA"/>
    <property type="match status" value="1"/>
</dbReference>
<evidence type="ECO:0000313" key="7">
    <source>
        <dbReference type="EMBL" id="KAF4722623.1"/>
    </source>
</evidence>
<keyword evidence="3 6" id="KW-0808">Transferase</keyword>
<reference evidence="7 8" key="1">
    <citation type="submission" date="2020-04" db="EMBL/GenBank/DDBJ databases">
        <title>Perkinsus olseni comparative genomics.</title>
        <authorList>
            <person name="Bogema D.R."/>
        </authorList>
    </citation>
    <scope>NUCLEOTIDE SEQUENCE [LARGE SCALE GENOMIC DNA]</scope>
    <source>
        <strain evidence="7">ATCC PRA-205</strain>
    </source>
</reference>
<evidence type="ECO:0000256" key="6">
    <source>
        <dbReference type="RuleBase" id="RU367120"/>
    </source>
</evidence>
<comment type="similarity">
    <text evidence="1 6">Belongs to the protein prenyltransferase subunit alpha family.</text>
</comment>
<dbReference type="GO" id="GO:0004663">
    <property type="term" value="F:Rab geranylgeranyltransferase activity"/>
    <property type="evidence" value="ECO:0007669"/>
    <property type="project" value="UniProtKB-UniRule"/>
</dbReference>
<organism evidence="7 8">
    <name type="scientific">Perkinsus olseni</name>
    <name type="common">Perkinsus atlanticus</name>
    <dbReference type="NCBI Taxonomy" id="32597"/>
    <lineage>
        <taxon>Eukaryota</taxon>
        <taxon>Sar</taxon>
        <taxon>Alveolata</taxon>
        <taxon>Perkinsozoa</taxon>
        <taxon>Perkinsea</taxon>
        <taxon>Perkinsida</taxon>
        <taxon>Perkinsidae</taxon>
        <taxon>Perkinsus</taxon>
    </lineage>
</organism>
<evidence type="ECO:0000313" key="8">
    <source>
        <dbReference type="Proteomes" id="UP000574390"/>
    </source>
</evidence>
<protein>
    <recommendedName>
        <fullName evidence="6">Geranylgeranyl transferase type-2 subunit alpha</fullName>
        <ecNumber evidence="6">2.5.1.60</ecNumber>
    </recommendedName>
    <alternativeName>
        <fullName evidence="6">Geranylgeranyl transferase type II subunit alpha</fullName>
    </alternativeName>
</protein>
<sequence>MSDEALPVVRIYPIGSSCDPSPVLKSLGLSSTPATLELDTKYYTCSVGVVCRSRELNEEPSEAVVVVVDRPGSVCLPESRFDESAVKLMVALDPMTAAAEEWCWDRGFEVVDFHEEPERVLEALKMHHWSNAKLKTAHEAGGAKQEGSVKKANEVSIEELDGLMGEIKAAHDLALQGGSDVERKQRAEQLAMRLMQCMESDSQRCADMNTSNADRTVAPFIMQHGRRKLSHDEIPSEQKALDREKAAKASKLMHTVLEARKTCKELTPEVNEMTMKALQINPEVATIWNFRRDLLSRLPPSTRTAALKKELELLNMATKLANGDAWDVLGCRPYTLDWNALTERLVLITKSYCVWHQRKWVVNELLDLMSSAQDASEGGANNDRAEETPEELIASELGVIDKLLSYDGRNFHVWNYRAFLLSHPAYKGDKTKLDRETSQRLIDQNFSNYSAWHLRSTLKDLDVHEELELVRQAYYTEPNDQSVWQYHNWLTIAAEGNHKLGDEYTPEQVSILKEELVSVEELLQVEPEAKYALLTKAKFLRALNREGSRDEVRRIFLKLEEVDPLRKGFYQDWLEAK</sequence>
<proteinExistence type="inferred from homology"/>
<keyword evidence="2 6" id="KW-0637">Prenyltransferase</keyword>
<keyword evidence="4" id="KW-0677">Repeat</keyword>